<dbReference type="Pfam" id="PF01180">
    <property type="entry name" value="DHO_dh"/>
    <property type="match status" value="1"/>
</dbReference>
<dbReference type="SUPFAM" id="SSF46548">
    <property type="entry name" value="alpha-helical ferredoxin"/>
    <property type="match status" value="1"/>
</dbReference>
<dbReference type="SUPFAM" id="SSF51395">
    <property type="entry name" value="FMN-linked oxidoreductases"/>
    <property type="match status" value="1"/>
</dbReference>
<dbReference type="GO" id="GO:0017113">
    <property type="term" value="F:dihydropyrimidine dehydrogenase (NADP+) activity"/>
    <property type="evidence" value="ECO:0007669"/>
    <property type="project" value="UniProtKB-EC"/>
</dbReference>
<dbReference type="Pfam" id="PF07992">
    <property type="entry name" value="Pyr_redox_2"/>
    <property type="match status" value="1"/>
</dbReference>
<keyword evidence="8" id="KW-0285">Flavoprotein</keyword>
<comment type="pathway">
    <text evidence="4">Amino-acid biosynthesis; beta-alanine biosynthesis.</text>
</comment>
<feature type="domain" description="4Fe-4S ferredoxin-type" evidence="20">
    <location>
        <begin position="939"/>
        <end position="971"/>
    </location>
</feature>
<dbReference type="Pfam" id="PF14697">
    <property type="entry name" value="Fer4_21"/>
    <property type="match status" value="1"/>
</dbReference>
<evidence type="ECO:0000256" key="11">
    <source>
        <dbReference type="ARBA" id="ARBA00022737"/>
    </source>
</evidence>
<evidence type="ECO:0000256" key="17">
    <source>
        <dbReference type="ARBA" id="ARBA00023014"/>
    </source>
</evidence>
<keyword evidence="14" id="KW-0521">NADP</keyword>
<dbReference type="Proteomes" id="UP001146793">
    <property type="component" value="Unassembled WGS sequence"/>
</dbReference>
<evidence type="ECO:0000256" key="1">
    <source>
        <dbReference type="ARBA" id="ARBA00001917"/>
    </source>
</evidence>
<keyword evidence="15" id="KW-0560">Oxidoreductase</keyword>
<evidence type="ECO:0000313" key="21">
    <source>
        <dbReference type="EMBL" id="KAJ3433034.1"/>
    </source>
</evidence>
<comment type="cofactor">
    <cofactor evidence="3">
        <name>FAD</name>
        <dbReference type="ChEBI" id="CHEBI:57692"/>
    </cofactor>
</comment>
<evidence type="ECO:0000256" key="13">
    <source>
        <dbReference type="ARBA" id="ARBA00022827"/>
    </source>
</evidence>
<dbReference type="AlphaFoldDB" id="A0AAV7YU66"/>
<dbReference type="EMBL" id="JANTQA010000047">
    <property type="protein sequence ID" value="KAJ3433034.1"/>
    <property type="molecule type" value="Genomic_DNA"/>
</dbReference>
<keyword evidence="10" id="KW-0479">Metal-binding</keyword>
<dbReference type="GO" id="GO:0051539">
    <property type="term" value="F:4 iron, 4 sulfur cluster binding"/>
    <property type="evidence" value="ECO:0007669"/>
    <property type="project" value="UniProtKB-KW"/>
</dbReference>
<protein>
    <recommendedName>
        <fullName evidence="6">dihydropyrimidine dehydrogenase (NADP(+))</fullName>
        <ecNumber evidence="6">1.3.1.2</ecNumber>
    </recommendedName>
    <alternativeName>
        <fullName evidence="19">Dihydrothymine dehydrogenase</fullName>
    </alternativeName>
    <alternativeName>
        <fullName evidence="18">Dihydrouracil dehydrogenase</fullName>
    </alternativeName>
</protein>
<evidence type="ECO:0000256" key="7">
    <source>
        <dbReference type="ARBA" id="ARBA00022485"/>
    </source>
</evidence>
<evidence type="ECO:0000256" key="15">
    <source>
        <dbReference type="ARBA" id="ARBA00023002"/>
    </source>
</evidence>
<evidence type="ECO:0000256" key="10">
    <source>
        <dbReference type="ARBA" id="ARBA00022723"/>
    </source>
</evidence>
<dbReference type="FunFam" id="3.20.20.70:FF:000027">
    <property type="entry name" value="Dihydropyrimidine dehydrogenase [NADP(+)]"/>
    <property type="match status" value="1"/>
</dbReference>
<evidence type="ECO:0000256" key="14">
    <source>
        <dbReference type="ARBA" id="ARBA00022857"/>
    </source>
</evidence>
<dbReference type="InterPro" id="IPR028261">
    <property type="entry name" value="DPD_II"/>
</dbReference>
<comment type="caution">
    <text evidence="21">The sequence shown here is derived from an EMBL/GenBank/DDBJ whole genome shotgun (WGS) entry which is preliminary data.</text>
</comment>
<dbReference type="Pfam" id="PF14691">
    <property type="entry name" value="Fer4_20"/>
    <property type="match status" value="1"/>
</dbReference>
<keyword evidence="12" id="KW-0547">Nucleotide-binding</keyword>
<evidence type="ECO:0000256" key="2">
    <source>
        <dbReference type="ARBA" id="ARBA00001966"/>
    </source>
</evidence>
<dbReference type="InterPro" id="IPR005720">
    <property type="entry name" value="Dihydroorotate_DH_cat"/>
</dbReference>
<dbReference type="Gene3D" id="3.50.50.60">
    <property type="entry name" value="FAD/NAD(P)-binding domain"/>
    <property type="match status" value="2"/>
</dbReference>
<evidence type="ECO:0000256" key="3">
    <source>
        <dbReference type="ARBA" id="ARBA00001974"/>
    </source>
</evidence>
<dbReference type="GO" id="GO:0006210">
    <property type="term" value="P:thymine catabolic process"/>
    <property type="evidence" value="ECO:0007669"/>
    <property type="project" value="TreeGrafter"/>
</dbReference>
<gene>
    <name evidence="21" type="ORF">M0812_21984</name>
</gene>
<dbReference type="GO" id="GO:0050661">
    <property type="term" value="F:NADP binding"/>
    <property type="evidence" value="ECO:0007669"/>
    <property type="project" value="TreeGrafter"/>
</dbReference>
<evidence type="ECO:0000256" key="19">
    <source>
        <dbReference type="ARBA" id="ARBA00032722"/>
    </source>
</evidence>
<dbReference type="SUPFAM" id="SSF51971">
    <property type="entry name" value="Nucleotide-binding domain"/>
    <property type="match status" value="1"/>
</dbReference>
<keyword evidence="11" id="KW-0677">Repeat</keyword>
<evidence type="ECO:0000256" key="9">
    <source>
        <dbReference type="ARBA" id="ARBA00022643"/>
    </source>
</evidence>
<evidence type="ECO:0000256" key="4">
    <source>
        <dbReference type="ARBA" id="ARBA00004668"/>
    </source>
</evidence>
<dbReference type="PANTHER" id="PTHR43073">
    <property type="entry name" value="DIHYDROPYRIMIDINE DEHYDROGENASE [NADP(+)]"/>
    <property type="match status" value="1"/>
</dbReference>
<dbReference type="InterPro" id="IPR036188">
    <property type="entry name" value="FAD/NAD-bd_sf"/>
</dbReference>
<dbReference type="PRINTS" id="PR00419">
    <property type="entry name" value="ADXRDTASE"/>
</dbReference>
<dbReference type="GO" id="GO:0046872">
    <property type="term" value="F:metal ion binding"/>
    <property type="evidence" value="ECO:0007669"/>
    <property type="project" value="UniProtKB-KW"/>
</dbReference>
<evidence type="ECO:0000256" key="16">
    <source>
        <dbReference type="ARBA" id="ARBA00023004"/>
    </source>
</evidence>
<reference evidence="21" key="1">
    <citation type="submission" date="2022-08" db="EMBL/GenBank/DDBJ databases">
        <title>Novel sulphate-reducing endosymbionts in the free-living metamonad Anaeramoeba.</title>
        <authorList>
            <person name="Jerlstrom-Hultqvist J."/>
            <person name="Cepicka I."/>
            <person name="Gallot-Lavallee L."/>
            <person name="Salas-Leiva D."/>
            <person name="Curtis B.A."/>
            <person name="Zahonova K."/>
            <person name="Pipaliya S."/>
            <person name="Dacks J."/>
            <person name="Roger A.J."/>
        </authorList>
    </citation>
    <scope>NUCLEOTIDE SEQUENCE</scope>
    <source>
        <strain evidence="21">Busselton2</strain>
    </source>
</reference>
<dbReference type="InterPro" id="IPR009051">
    <property type="entry name" value="Helical_ferredxn"/>
</dbReference>
<dbReference type="InterPro" id="IPR013785">
    <property type="entry name" value="Aldolase_TIM"/>
</dbReference>
<evidence type="ECO:0000256" key="18">
    <source>
        <dbReference type="ARBA" id="ARBA00030119"/>
    </source>
</evidence>
<comment type="cofactor">
    <cofactor evidence="1">
        <name>FMN</name>
        <dbReference type="ChEBI" id="CHEBI:58210"/>
    </cofactor>
</comment>
<dbReference type="GO" id="GO:0002058">
    <property type="term" value="F:uracil binding"/>
    <property type="evidence" value="ECO:0007669"/>
    <property type="project" value="TreeGrafter"/>
</dbReference>
<sequence length="984" mass="109100">MLSFLTTTQQKSSLPLINTAQSYFNLPNFLTARNNIHMNNFMTTKHFHFNKDPTIIIDPYVPEGPQTLQSTKEWKKEVCRSRKKKKKKKIKYDLSPKHKVMNKREAEIESSRCLYCFNSPCQKSCPTSTQINRFIYSISSENPYGAAVKLYSSNPLALSCGYLCSCKQNCQGACNLQNTKQGAIDIKALQVFACNQFMKMNIAQTISPAIKKISKAKQYDTKIALIGAGPASLSCATFLARLGYKDITIFERDGKAGGILAYEIPEFKLPYESLKYEIKLVQDLGVKFKFNQTMGKDFTLKSLKEESGYGAVFIGCGQSKPKKLPIFENLNEGQILNSKKFLKSFSMATKKGLNGTNTLSKLPKLDGHVVILGAGDTAIDCALSAYRCGAKRVSLVFRSGLDDMRCSQEYFEIARNERCGFVANCSPEGVIMGDNKIKALQVVNTIKGQDGNYQVDGKQGRQINCDHIITCVGAQVDNNLCCSLQIDKDQFLEVNHKTGQTNKFAWVFSGGNSIGSETVVEAVNDGKIAAAGIHTYLSAPMSQKLQKIPEQFKFPAFYTSASAVDLSTEFYGLKFETPFGLASGPGTENYGMIKRAFEMGWSWAVTKTCSFDEDIVPNVTPRIAKCDLPNSYINIELNADRTYKYWLKAIKRLKSEFPKKIIIAAITCKGDLDQWKKLAGEFIEAGPDALQLNFTCPNLNAGKSTDQEKQIFSSYHDQVLKVVKAIREISPIPLFPKLLANIPYGEITDLSRDISNVGENIGVFAVNSITALASVNSDATPYPAVGKKNQTAYGGLSGEHVKSFALKAISEIKQSAPKLKILGGGGIKTFKSALEMIHLGASCVGLCSSVMTYGFPIIDELRSGLTFHLYSRARKDLSEWEGQYPKQNLDVQSEQLFKNNEIKLQKNTFAESAPKVKEIVGKTLQHLKPFDQLNNTTQMWAKINYKNCIRCLRCYQSCQDSGSQAIKFSPKTNSPKINVDKCIG</sequence>
<dbReference type="Gene3D" id="1.10.1060.10">
    <property type="entry name" value="Alpha-helical ferredoxin"/>
    <property type="match status" value="1"/>
</dbReference>
<keyword evidence="16" id="KW-0408">Iron</keyword>
<keyword evidence="13" id="KW-0274">FAD</keyword>
<keyword evidence="17" id="KW-0411">Iron-sulfur</keyword>
<comment type="similarity">
    <text evidence="5">Belongs to the dihydropyrimidine dehydrogenase family.</text>
</comment>
<dbReference type="GO" id="GO:0005737">
    <property type="term" value="C:cytoplasm"/>
    <property type="evidence" value="ECO:0007669"/>
    <property type="project" value="InterPro"/>
</dbReference>
<evidence type="ECO:0000259" key="20">
    <source>
        <dbReference type="PROSITE" id="PS51379"/>
    </source>
</evidence>
<comment type="cofactor">
    <cofactor evidence="2">
        <name>[4Fe-4S] cluster</name>
        <dbReference type="ChEBI" id="CHEBI:49883"/>
    </cofactor>
</comment>
<name>A0AAV7YU66_9EUKA</name>
<dbReference type="SUPFAM" id="SSF54862">
    <property type="entry name" value="4Fe-4S ferredoxins"/>
    <property type="match status" value="1"/>
</dbReference>
<dbReference type="PROSITE" id="PS51379">
    <property type="entry name" value="4FE4S_FER_2"/>
    <property type="match status" value="1"/>
</dbReference>
<dbReference type="EC" id="1.3.1.2" evidence="6"/>
<keyword evidence="7" id="KW-0004">4Fe-4S</keyword>
<evidence type="ECO:0000313" key="22">
    <source>
        <dbReference type="Proteomes" id="UP001146793"/>
    </source>
</evidence>
<evidence type="ECO:0000256" key="6">
    <source>
        <dbReference type="ARBA" id="ARBA00013004"/>
    </source>
</evidence>
<evidence type="ECO:0000256" key="12">
    <source>
        <dbReference type="ARBA" id="ARBA00022741"/>
    </source>
</evidence>
<dbReference type="GO" id="GO:0006212">
    <property type="term" value="P:uracil catabolic process"/>
    <property type="evidence" value="ECO:0007669"/>
    <property type="project" value="TreeGrafter"/>
</dbReference>
<dbReference type="InterPro" id="IPR017896">
    <property type="entry name" value="4Fe4S_Fe-S-bd"/>
</dbReference>
<dbReference type="Gene3D" id="3.20.20.70">
    <property type="entry name" value="Aldolase class I"/>
    <property type="match status" value="1"/>
</dbReference>
<evidence type="ECO:0000256" key="5">
    <source>
        <dbReference type="ARBA" id="ARBA00010804"/>
    </source>
</evidence>
<dbReference type="Gene3D" id="3.30.70.20">
    <property type="match status" value="1"/>
</dbReference>
<dbReference type="InterPro" id="IPR023753">
    <property type="entry name" value="FAD/NAD-binding_dom"/>
</dbReference>
<dbReference type="PANTHER" id="PTHR43073:SF2">
    <property type="entry name" value="DIHYDROPYRIMIDINE DEHYDROGENASE [NADP(+)]"/>
    <property type="match status" value="1"/>
</dbReference>
<evidence type="ECO:0000256" key="8">
    <source>
        <dbReference type="ARBA" id="ARBA00022630"/>
    </source>
</evidence>
<keyword evidence="9" id="KW-0288">FMN</keyword>
<accession>A0AAV7YU66</accession>
<proteinExistence type="inferred from homology"/>
<organism evidence="21 22">
    <name type="scientific">Anaeramoeba flamelloides</name>
    <dbReference type="NCBI Taxonomy" id="1746091"/>
    <lineage>
        <taxon>Eukaryota</taxon>
        <taxon>Metamonada</taxon>
        <taxon>Anaeramoebidae</taxon>
        <taxon>Anaeramoeba</taxon>
    </lineage>
</organism>